<evidence type="ECO:0000256" key="5">
    <source>
        <dbReference type="ARBA" id="ARBA00022741"/>
    </source>
</evidence>
<dbReference type="CDD" id="cd14066">
    <property type="entry name" value="STKc_IRAK"/>
    <property type="match status" value="1"/>
</dbReference>
<dbReference type="OMA" id="RQCESEA"/>
<feature type="domain" description="Gnk2-homologous" evidence="13">
    <location>
        <begin position="150"/>
        <end position="255"/>
    </location>
</feature>
<evidence type="ECO:0000256" key="3">
    <source>
        <dbReference type="ARBA" id="ARBA00022729"/>
    </source>
</evidence>
<dbReference type="InterPro" id="IPR038408">
    <property type="entry name" value="GNK2_sf"/>
</dbReference>
<protein>
    <submittedName>
        <fullName evidence="14">Putative gnk2-like domain-containing protein</fullName>
    </submittedName>
</protein>
<keyword evidence="2" id="KW-0808">Transferase</keyword>
<dbReference type="Gene3D" id="3.30.200.20">
    <property type="entry name" value="Phosphorylase Kinase, domain 1"/>
    <property type="match status" value="1"/>
</dbReference>
<keyword evidence="4" id="KW-0677">Repeat</keyword>
<feature type="chain" id="PRO_5012309879" evidence="11">
    <location>
        <begin position="28"/>
        <end position="660"/>
    </location>
</feature>
<gene>
    <name evidence="14" type="ORF">HannXRQ_Chr07g0190301</name>
</gene>
<evidence type="ECO:0000256" key="10">
    <source>
        <dbReference type="SAM" id="Phobius"/>
    </source>
</evidence>
<evidence type="ECO:0000313" key="15">
    <source>
        <dbReference type="Proteomes" id="UP000215914"/>
    </source>
</evidence>
<organism evidence="14 15">
    <name type="scientific">Helianthus annuus</name>
    <name type="common">Common sunflower</name>
    <dbReference type="NCBI Taxonomy" id="4232"/>
    <lineage>
        <taxon>Eukaryota</taxon>
        <taxon>Viridiplantae</taxon>
        <taxon>Streptophyta</taxon>
        <taxon>Embryophyta</taxon>
        <taxon>Tracheophyta</taxon>
        <taxon>Spermatophyta</taxon>
        <taxon>Magnoliopsida</taxon>
        <taxon>eudicotyledons</taxon>
        <taxon>Gunneridae</taxon>
        <taxon>Pentapetalae</taxon>
        <taxon>asterids</taxon>
        <taxon>campanulids</taxon>
        <taxon>Asterales</taxon>
        <taxon>Asteraceae</taxon>
        <taxon>Asteroideae</taxon>
        <taxon>Heliantheae alliance</taxon>
        <taxon>Heliantheae</taxon>
        <taxon>Helianthus</taxon>
    </lineage>
</organism>
<keyword evidence="5" id="KW-0547">Nucleotide-binding</keyword>
<evidence type="ECO:0000259" key="12">
    <source>
        <dbReference type="PROSITE" id="PS50011"/>
    </source>
</evidence>
<feature type="transmembrane region" description="Helical" evidence="10">
    <location>
        <begin position="277"/>
        <end position="299"/>
    </location>
</feature>
<dbReference type="Gene3D" id="3.30.430.20">
    <property type="entry name" value="Gnk2 domain, C-X8-C-X2-C motif"/>
    <property type="match status" value="2"/>
</dbReference>
<keyword evidence="6" id="KW-0418">Kinase</keyword>
<sequence>MPVIRISSWTSSMVILVFITMAKHVTSQPGDENNTLLRKYCRLYNSQKPESYIRSLNTVLSSLQRQLSDPQMYYAFARTMDNGDLVYAFAMCREYLSTSRCLACFELAVNKTKTCGLADGGSIIYDDCSIRHENSGVTFGDSDVILDDNARPEAICSNVSASQPITSFNQVVQNLLSDIRDATPRTSNFYIASTRQVPTGNTTVYAIAQCVKNVSQAICRGCLNTAYNNLHACLPNKDGRAIDFFCFMRYSETPFFQSNQTTNIIHFQSGGSSSNSAMIVGVSSAAGLVLLILALLLWYRKKKKPKTIEEAESGLQSDKSYSYQQLRLATHDFGDEFRVGKGGFGEVFKDLRYLWSLHWRSGTLWAVDYERYATIDDENVVAVKRLHVGYARAKLEFENEVKLISNVQHRNLLRQLGWCIEGSELLLVLEYMPQGSLDNFLWGERKGTLNWEKRFDIIFGVARGLAHLHNEFHVKIIHRDIKLSNILVDDDFQPKICDFGLARLQPEDQTHVSTNLVGTLGYMAPEYATIGHLSEKVDTYSFGIMILEIISGRRCNDENFSGPDTSHLLEHAWQLYERGMQIELIDQELGIEEHHKANVTKTIEIALMCTQSPASLRPTMSEVVVMLSSGLSMGPRKLVKPSFIDSRRVIHFSANQSKYK</sequence>
<name>A0A251UA23_HELAN</name>
<dbReference type="GO" id="GO:0005524">
    <property type="term" value="F:ATP binding"/>
    <property type="evidence" value="ECO:0007669"/>
    <property type="project" value="UniProtKB-KW"/>
</dbReference>
<dbReference type="Proteomes" id="UP000215914">
    <property type="component" value="Chromosome 7"/>
</dbReference>
<dbReference type="InterPro" id="IPR008271">
    <property type="entry name" value="Ser/Thr_kinase_AS"/>
</dbReference>
<evidence type="ECO:0000256" key="7">
    <source>
        <dbReference type="ARBA" id="ARBA00022840"/>
    </source>
</evidence>
<dbReference type="PROSITE" id="PS00108">
    <property type="entry name" value="PROTEIN_KINASE_ST"/>
    <property type="match status" value="1"/>
</dbReference>
<keyword evidence="8" id="KW-0675">Receptor</keyword>
<dbReference type="AlphaFoldDB" id="A0A251UA23"/>
<dbReference type="InterPro" id="IPR001245">
    <property type="entry name" value="Ser-Thr/Tyr_kinase_cat_dom"/>
</dbReference>
<evidence type="ECO:0000259" key="13">
    <source>
        <dbReference type="PROSITE" id="PS51473"/>
    </source>
</evidence>
<dbReference type="InterPro" id="IPR052059">
    <property type="entry name" value="CR_Ser/Thr_kinase"/>
</dbReference>
<reference evidence="15" key="1">
    <citation type="journal article" date="2017" name="Nature">
        <title>The sunflower genome provides insights into oil metabolism, flowering and Asterid evolution.</title>
        <authorList>
            <person name="Badouin H."/>
            <person name="Gouzy J."/>
            <person name="Grassa C.J."/>
            <person name="Murat F."/>
            <person name="Staton S.E."/>
            <person name="Cottret L."/>
            <person name="Lelandais-Briere C."/>
            <person name="Owens G.L."/>
            <person name="Carrere S."/>
            <person name="Mayjonade B."/>
            <person name="Legrand L."/>
            <person name="Gill N."/>
            <person name="Kane N.C."/>
            <person name="Bowers J.E."/>
            <person name="Hubner S."/>
            <person name="Bellec A."/>
            <person name="Berard A."/>
            <person name="Berges H."/>
            <person name="Blanchet N."/>
            <person name="Boniface M.C."/>
            <person name="Brunel D."/>
            <person name="Catrice O."/>
            <person name="Chaidir N."/>
            <person name="Claudel C."/>
            <person name="Donnadieu C."/>
            <person name="Faraut T."/>
            <person name="Fievet G."/>
            <person name="Helmstetter N."/>
            <person name="King M."/>
            <person name="Knapp S.J."/>
            <person name="Lai Z."/>
            <person name="Le Paslier M.C."/>
            <person name="Lippi Y."/>
            <person name="Lorenzon L."/>
            <person name="Mandel J.R."/>
            <person name="Marage G."/>
            <person name="Marchand G."/>
            <person name="Marquand E."/>
            <person name="Bret-Mestries E."/>
            <person name="Morien E."/>
            <person name="Nambeesan S."/>
            <person name="Nguyen T."/>
            <person name="Pegot-Espagnet P."/>
            <person name="Pouilly N."/>
            <person name="Raftis F."/>
            <person name="Sallet E."/>
            <person name="Schiex T."/>
            <person name="Thomas J."/>
            <person name="Vandecasteele C."/>
            <person name="Vares D."/>
            <person name="Vear F."/>
            <person name="Vautrin S."/>
            <person name="Crespi M."/>
            <person name="Mangin B."/>
            <person name="Burke J.M."/>
            <person name="Salse J."/>
            <person name="Munos S."/>
            <person name="Vincourt P."/>
            <person name="Rieseberg L.H."/>
            <person name="Langlade N.B."/>
        </authorList>
    </citation>
    <scope>NUCLEOTIDE SEQUENCE [LARGE SCALE GENOMIC DNA]</scope>
    <source>
        <strain evidence="15">cv. SF193</strain>
    </source>
</reference>
<dbReference type="SMART" id="SM00220">
    <property type="entry name" value="S_TKc"/>
    <property type="match status" value="1"/>
</dbReference>
<keyword evidence="15" id="KW-1185">Reference proteome</keyword>
<keyword evidence="1" id="KW-0723">Serine/threonine-protein kinase</keyword>
<keyword evidence="3 11" id="KW-0732">Signal</keyword>
<dbReference type="InterPro" id="IPR000719">
    <property type="entry name" value="Prot_kinase_dom"/>
</dbReference>
<dbReference type="Pfam" id="PF01657">
    <property type="entry name" value="Stress-antifung"/>
    <property type="match status" value="2"/>
</dbReference>
<evidence type="ECO:0000256" key="4">
    <source>
        <dbReference type="ARBA" id="ARBA00022737"/>
    </source>
</evidence>
<evidence type="ECO:0000313" key="14">
    <source>
        <dbReference type="EMBL" id="OTG20190.1"/>
    </source>
</evidence>
<feature type="signal peptide" evidence="11">
    <location>
        <begin position="1"/>
        <end position="27"/>
    </location>
</feature>
<dbReference type="PROSITE" id="PS51473">
    <property type="entry name" value="GNK2"/>
    <property type="match status" value="2"/>
</dbReference>
<evidence type="ECO:0000256" key="1">
    <source>
        <dbReference type="ARBA" id="ARBA00022527"/>
    </source>
</evidence>
<dbReference type="FunFam" id="1.10.510.10:FF:000336">
    <property type="entry name" value="Cysteine-rich receptor-like protein kinase 2"/>
    <property type="match status" value="1"/>
</dbReference>
<dbReference type="Gene3D" id="1.10.510.10">
    <property type="entry name" value="Transferase(Phosphotransferase) domain 1"/>
    <property type="match status" value="1"/>
</dbReference>
<evidence type="ECO:0000256" key="6">
    <source>
        <dbReference type="ARBA" id="ARBA00022777"/>
    </source>
</evidence>
<dbReference type="SUPFAM" id="SSF56112">
    <property type="entry name" value="Protein kinase-like (PK-like)"/>
    <property type="match status" value="1"/>
</dbReference>
<dbReference type="InterPro" id="IPR011009">
    <property type="entry name" value="Kinase-like_dom_sf"/>
</dbReference>
<dbReference type="GO" id="GO:0004674">
    <property type="term" value="F:protein serine/threonine kinase activity"/>
    <property type="evidence" value="ECO:0000318"/>
    <property type="project" value="GO_Central"/>
</dbReference>
<accession>A0A251UA23</accession>
<dbReference type="EMBL" id="CM007896">
    <property type="protein sequence ID" value="OTG20190.1"/>
    <property type="molecule type" value="Genomic_DNA"/>
</dbReference>
<dbReference type="InterPro" id="IPR002902">
    <property type="entry name" value="GNK2"/>
</dbReference>
<keyword evidence="7" id="KW-0067">ATP-binding</keyword>
<dbReference type="PANTHER" id="PTHR47973">
    <property type="entry name" value="CYSTEINE-RICH RECEPTOR-LIKE PROTEIN KINASE 3"/>
    <property type="match status" value="1"/>
</dbReference>
<keyword evidence="10" id="KW-1133">Transmembrane helix</keyword>
<keyword evidence="10" id="KW-0472">Membrane</keyword>
<proteinExistence type="predicted"/>
<dbReference type="InParanoid" id="A0A251UA23"/>
<evidence type="ECO:0000256" key="11">
    <source>
        <dbReference type="SAM" id="SignalP"/>
    </source>
</evidence>
<dbReference type="PROSITE" id="PS50011">
    <property type="entry name" value="PROTEIN_KINASE_DOM"/>
    <property type="match status" value="1"/>
</dbReference>
<evidence type="ECO:0000256" key="2">
    <source>
        <dbReference type="ARBA" id="ARBA00022679"/>
    </source>
</evidence>
<dbReference type="Pfam" id="PF07714">
    <property type="entry name" value="PK_Tyr_Ser-Thr"/>
    <property type="match status" value="1"/>
</dbReference>
<dbReference type="CDD" id="cd23509">
    <property type="entry name" value="Gnk2-like"/>
    <property type="match status" value="2"/>
</dbReference>
<feature type="domain" description="Gnk2-homologous" evidence="13">
    <location>
        <begin position="34"/>
        <end position="137"/>
    </location>
</feature>
<feature type="domain" description="Protein kinase" evidence="12">
    <location>
        <begin position="333"/>
        <end position="631"/>
    </location>
</feature>
<evidence type="ECO:0000256" key="8">
    <source>
        <dbReference type="ARBA" id="ARBA00023170"/>
    </source>
</evidence>
<keyword evidence="9" id="KW-0325">Glycoprotein</keyword>
<keyword evidence="10" id="KW-0812">Transmembrane</keyword>
<evidence type="ECO:0000256" key="9">
    <source>
        <dbReference type="ARBA" id="ARBA00023180"/>
    </source>
</evidence>